<keyword evidence="1" id="KW-1133">Transmembrane helix</keyword>
<keyword evidence="1" id="KW-0812">Transmembrane</keyword>
<keyword evidence="1" id="KW-0472">Membrane</keyword>
<evidence type="ECO:0000313" key="2">
    <source>
        <dbReference type="EMBL" id="MDG0794445.1"/>
    </source>
</evidence>
<sequence length="176" mass="19625">MKDDRDRWERTLSDLPLGSGGFGTPTIKKVKERIKMLERRARRRRSAAAASVVALLIAGAIVFRGDLTALFTHEKAAKPVISETETTTLNIMYWDKGSFVSTYGQPFIIRHPSVRFEYSDYPGKTANVFDLTPGIDTFKAQLQKKSRRLGAGPARLFARAVGRRPAEAAGRLDEAR</sequence>
<accession>A0A9X4KRN5</accession>
<dbReference type="EMBL" id="JAPDHZ010000006">
    <property type="protein sequence ID" value="MDG0794445.1"/>
    <property type="molecule type" value="Genomic_DNA"/>
</dbReference>
<gene>
    <name evidence="2" type="ORF">OMP38_29120</name>
</gene>
<protein>
    <submittedName>
        <fullName evidence="2">Uncharacterized protein</fullName>
    </submittedName>
</protein>
<evidence type="ECO:0000313" key="3">
    <source>
        <dbReference type="Proteomes" id="UP001153387"/>
    </source>
</evidence>
<evidence type="ECO:0000256" key="1">
    <source>
        <dbReference type="SAM" id="Phobius"/>
    </source>
</evidence>
<proteinExistence type="predicted"/>
<dbReference type="AlphaFoldDB" id="A0A9X4KRN5"/>
<feature type="transmembrane region" description="Helical" evidence="1">
    <location>
        <begin position="46"/>
        <end position="63"/>
    </location>
</feature>
<comment type="caution">
    <text evidence="2">The sequence shown here is derived from an EMBL/GenBank/DDBJ whole genome shotgun (WGS) entry which is preliminary data.</text>
</comment>
<reference evidence="2 3" key="1">
    <citation type="submission" date="2022-10" db="EMBL/GenBank/DDBJ databases">
        <title>Comparative genomic analysis of Cohnella hashimotonis sp. nov., isolated from the International Space Station.</title>
        <authorList>
            <person name="Simpson A."/>
            <person name="Venkateswaran K."/>
        </authorList>
    </citation>
    <scope>NUCLEOTIDE SEQUENCE [LARGE SCALE GENOMIC DNA]</scope>
    <source>
        <strain evidence="2 3">DSM 18997</strain>
    </source>
</reference>
<dbReference type="RefSeq" id="WP_277568186.1">
    <property type="nucleotide sequence ID" value="NZ_JAPDHZ010000006.1"/>
</dbReference>
<organism evidence="2 3">
    <name type="scientific">Cohnella ginsengisoli</name>
    <dbReference type="NCBI Taxonomy" id="425004"/>
    <lineage>
        <taxon>Bacteria</taxon>
        <taxon>Bacillati</taxon>
        <taxon>Bacillota</taxon>
        <taxon>Bacilli</taxon>
        <taxon>Bacillales</taxon>
        <taxon>Paenibacillaceae</taxon>
        <taxon>Cohnella</taxon>
    </lineage>
</organism>
<name>A0A9X4KRN5_9BACL</name>
<dbReference type="Proteomes" id="UP001153387">
    <property type="component" value="Unassembled WGS sequence"/>
</dbReference>
<keyword evidence="3" id="KW-1185">Reference proteome</keyword>